<proteinExistence type="predicted"/>
<accession>A0A8J6BEP5</accession>
<evidence type="ECO:0000256" key="1">
    <source>
        <dbReference type="SAM" id="MobiDB-lite"/>
    </source>
</evidence>
<dbReference type="CDD" id="cd07765">
    <property type="entry name" value="KRAB_A-box"/>
    <property type="match status" value="1"/>
</dbReference>
<dbReference type="SUPFAM" id="SSF109640">
    <property type="entry name" value="KRAB domain (Kruppel-associated box)"/>
    <property type="match status" value="1"/>
</dbReference>
<feature type="domain" description="KRAB" evidence="2">
    <location>
        <begin position="34"/>
        <end position="65"/>
    </location>
</feature>
<dbReference type="GO" id="GO:0006355">
    <property type="term" value="P:regulation of DNA-templated transcription"/>
    <property type="evidence" value="ECO:0007669"/>
    <property type="project" value="InterPro"/>
</dbReference>
<dbReference type="Gene3D" id="6.10.140.140">
    <property type="match status" value="1"/>
</dbReference>
<evidence type="ECO:0000313" key="4">
    <source>
        <dbReference type="EMBL" id="KAG9466491.1"/>
    </source>
</evidence>
<feature type="domain" description="PiggyBac transposable element-derived protein 4 C-terminal zinc-finger" evidence="3">
    <location>
        <begin position="168"/>
        <end position="212"/>
    </location>
</feature>
<dbReference type="AlphaFoldDB" id="A0A8J6BEP5"/>
<organism evidence="4 5">
    <name type="scientific">Eleutherodactylus coqui</name>
    <name type="common">Puerto Rican coqui</name>
    <dbReference type="NCBI Taxonomy" id="57060"/>
    <lineage>
        <taxon>Eukaryota</taxon>
        <taxon>Metazoa</taxon>
        <taxon>Chordata</taxon>
        <taxon>Craniata</taxon>
        <taxon>Vertebrata</taxon>
        <taxon>Euteleostomi</taxon>
        <taxon>Amphibia</taxon>
        <taxon>Batrachia</taxon>
        <taxon>Anura</taxon>
        <taxon>Neobatrachia</taxon>
        <taxon>Hyloidea</taxon>
        <taxon>Eleutherodactylidae</taxon>
        <taxon>Eleutherodactylinae</taxon>
        <taxon>Eleutherodactylus</taxon>
        <taxon>Eleutherodactylus</taxon>
    </lineage>
</organism>
<sequence>MDPPPHSQIPKRSCVQKIIELTNKIIELLTGEVPVRCQDVTVHFSMDEWKYLEGHKDQYKDTMMEDEQRHKSLDESSKRNPERHSSSPQSQDCLEGNPSVLQDNQVEDLIDIKVEVIEEEEIYARGDQQRKKEEIPVNISPGPTLRLEPEDVRRLTERHFMARIPATANGRKTQRRCRVCTKRGQRRDTRYFCPDCPSMPALCLPECFKTYHTEPCL</sequence>
<dbReference type="Pfam" id="PF13842">
    <property type="entry name" value="zf-Tnp_2"/>
    <property type="match status" value="1"/>
</dbReference>
<dbReference type="InterPro" id="IPR001909">
    <property type="entry name" value="KRAB"/>
</dbReference>
<reference evidence="4" key="1">
    <citation type="thesis" date="2020" institute="ProQuest LLC" country="789 East Eisenhower Parkway, Ann Arbor, MI, USA">
        <title>Comparative Genomics and Chromosome Evolution.</title>
        <authorList>
            <person name="Mudd A.B."/>
        </authorList>
    </citation>
    <scope>NUCLEOTIDE SEQUENCE</scope>
    <source>
        <strain evidence="4">HN-11 Male</strain>
        <tissue evidence="4">Kidney and liver</tissue>
    </source>
</reference>
<protein>
    <submittedName>
        <fullName evidence="4">Uncharacterized protein</fullName>
    </submittedName>
</protein>
<dbReference type="EMBL" id="WNTK01002035">
    <property type="protein sequence ID" value="KAG9466491.1"/>
    <property type="molecule type" value="Genomic_DNA"/>
</dbReference>
<feature type="region of interest" description="Disordered" evidence="1">
    <location>
        <begin position="64"/>
        <end position="100"/>
    </location>
</feature>
<evidence type="ECO:0000313" key="5">
    <source>
        <dbReference type="Proteomes" id="UP000770717"/>
    </source>
</evidence>
<evidence type="ECO:0000259" key="2">
    <source>
        <dbReference type="Pfam" id="PF01352"/>
    </source>
</evidence>
<feature type="compositionally biased region" description="Basic and acidic residues" evidence="1">
    <location>
        <begin position="64"/>
        <end position="85"/>
    </location>
</feature>
<dbReference type="InterPro" id="IPR032718">
    <property type="entry name" value="PGBD4_Znf_C"/>
</dbReference>
<gene>
    <name evidence="4" type="ORF">GDO78_016577</name>
</gene>
<dbReference type="Pfam" id="PF01352">
    <property type="entry name" value="KRAB"/>
    <property type="match status" value="1"/>
</dbReference>
<keyword evidence="5" id="KW-1185">Reference proteome</keyword>
<name>A0A8J6BEP5_ELECQ</name>
<dbReference type="InterPro" id="IPR036051">
    <property type="entry name" value="KRAB_dom_sf"/>
</dbReference>
<dbReference type="Proteomes" id="UP000770717">
    <property type="component" value="Unassembled WGS sequence"/>
</dbReference>
<comment type="caution">
    <text evidence="4">The sequence shown here is derived from an EMBL/GenBank/DDBJ whole genome shotgun (WGS) entry which is preliminary data.</text>
</comment>
<evidence type="ECO:0000259" key="3">
    <source>
        <dbReference type="Pfam" id="PF13842"/>
    </source>
</evidence>
<dbReference type="OrthoDB" id="9892686at2759"/>